<proteinExistence type="predicted"/>
<keyword evidence="2" id="KW-1185">Reference proteome</keyword>
<name>A0AAV2GMN6_9ROSI</name>
<evidence type="ECO:0000313" key="1">
    <source>
        <dbReference type="EMBL" id="CAL1410735.1"/>
    </source>
</evidence>
<dbReference type="Proteomes" id="UP001497516">
    <property type="component" value="Chromosome 9"/>
</dbReference>
<dbReference type="EMBL" id="OZ034822">
    <property type="protein sequence ID" value="CAL1410735.1"/>
    <property type="molecule type" value="Genomic_DNA"/>
</dbReference>
<dbReference type="AlphaFoldDB" id="A0AAV2GMN6"/>
<gene>
    <name evidence="1" type="ORF">LTRI10_LOCUS50132</name>
</gene>
<protein>
    <submittedName>
        <fullName evidence="1">Uncharacterized protein</fullName>
    </submittedName>
</protein>
<sequence>MVLHRCLHSRDHQKHRSLPPRCIVHHPRLVMLPHRGSIPPLQALFSPSLWTLSSPHHSQPSLFLGAVIVQRKDTYLPASMVLRLTFLGLLLRLMSHIL</sequence>
<reference evidence="1 2" key="1">
    <citation type="submission" date="2024-04" db="EMBL/GenBank/DDBJ databases">
        <authorList>
            <person name="Fracassetti M."/>
        </authorList>
    </citation>
    <scope>NUCLEOTIDE SEQUENCE [LARGE SCALE GENOMIC DNA]</scope>
</reference>
<evidence type="ECO:0000313" key="2">
    <source>
        <dbReference type="Proteomes" id="UP001497516"/>
    </source>
</evidence>
<accession>A0AAV2GMN6</accession>
<organism evidence="1 2">
    <name type="scientific">Linum trigynum</name>
    <dbReference type="NCBI Taxonomy" id="586398"/>
    <lineage>
        <taxon>Eukaryota</taxon>
        <taxon>Viridiplantae</taxon>
        <taxon>Streptophyta</taxon>
        <taxon>Embryophyta</taxon>
        <taxon>Tracheophyta</taxon>
        <taxon>Spermatophyta</taxon>
        <taxon>Magnoliopsida</taxon>
        <taxon>eudicotyledons</taxon>
        <taxon>Gunneridae</taxon>
        <taxon>Pentapetalae</taxon>
        <taxon>rosids</taxon>
        <taxon>fabids</taxon>
        <taxon>Malpighiales</taxon>
        <taxon>Linaceae</taxon>
        <taxon>Linum</taxon>
    </lineage>
</organism>